<dbReference type="PANTHER" id="PTHR30055:SF238">
    <property type="entry name" value="MYCOFACTOCIN BIOSYNTHESIS TRANSCRIPTIONAL REGULATOR MFTR-RELATED"/>
    <property type="match status" value="1"/>
</dbReference>
<sequence length="215" mass="22895">MRTHGWAGSPPQSDDEAVARIVSAALTVVEQRGTDITVADVARLLGVTRQTVYRYFDGTDALLMAAATAAATEFLDTVRTLVGGEDRPTEAVVTAVAHTLELLPDRRPMHLLIDPAQHGRFSAGITSGVARGFARAMLDNLPVDWRSAGFDDTAMDELVEFVLRVIQSYVVDPGDPPRTGDDLRGYLSRWIGPAVTAHTGVGQPATVTASVAPSS</sequence>
<proteinExistence type="predicted"/>
<dbReference type="InterPro" id="IPR001647">
    <property type="entry name" value="HTH_TetR"/>
</dbReference>
<evidence type="ECO:0000256" key="4">
    <source>
        <dbReference type="PROSITE-ProRule" id="PRU00335"/>
    </source>
</evidence>
<keyword evidence="3" id="KW-0804">Transcription</keyword>
<dbReference type="Proteomes" id="UP001597286">
    <property type="component" value="Unassembled WGS sequence"/>
</dbReference>
<protein>
    <submittedName>
        <fullName evidence="6">TetR/AcrR family transcriptional regulator</fullName>
    </submittedName>
</protein>
<evidence type="ECO:0000256" key="3">
    <source>
        <dbReference type="ARBA" id="ARBA00023163"/>
    </source>
</evidence>
<evidence type="ECO:0000313" key="6">
    <source>
        <dbReference type="EMBL" id="MFD1814175.1"/>
    </source>
</evidence>
<name>A0ABW4P6U4_9NOCA</name>
<organism evidence="6 7">
    <name type="scientific">Rhodococcus gannanensis</name>
    <dbReference type="NCBI Taxonomy" id="1960308"/>
    <lineage>
        <taxon>Bacteria</taxon>
        <taxon>Bacillati</taxon>
        <taxon>Actinomycetota</taxon>
        <taxon>Actinomycetes</taxon>
        <taxon>Mycobacteriales</taxon>
        <taxon>Nocardiaceae</taxon>
        <taxon>Rhodococcus</taxon>
    </lineage>
</organism>
<dbReference type="SUPFAM" id="SSF46689">
    <property type="entry name" value="Homeodomain-like"/>
    <property type="match status" value="1"/>
</dbReference>
<keyword evidence="1" id="KW-0805">Transcription regulation</keyword>
<dbReference type="Gene3D" id="1.10.357.10">
    <property type="entry name" value="Tetracycline Repressor, domain 2"/>
    <property type="match status" value="1"/>
</dbReference>
<reference evidence="7" key="1">
    <citation type="journal article" date="2019" name="Int. J. Syst. Evol. Microbiol.">
        <title>The Global Catalogue of Microorganisms (GCM) 10K type strain sequencing project: providing services to taxonomists for standard genome sequencing and annotation.</title>
        <authorList>
            <consortium name="The Broad Institute Genomics Platform"/>
            <consortium name="The Broad Institute Genome Sequencing Center for Infectious Disease"/>
            <person name="Wu L."/>
            <person name="Ma J."/>
        </authorList>
    </citation>
    <scope>NUCLEOTIDE SEQUENCE [LARGE SCALE GENOMIC DNA]</scope>
    <source>
        <strain evidence="7">DT72</strain>
    </source>
</reference>
<dbReference type="PRINTS" id="PR00455">
    <property type="entry name" value="HTHTETR"/>
</dbReference>
<evidence type="ECO:0000256" key="2">
    <source>
        <dbReference type="ARBA" id="ARBA00023125"/>
    </source>
</evidence>
<gene>
    <name evidence="6" type="ORF">ACFSJG_18315</name>
</gene>
<keyword evidence="2 4" id="KW-0238">DNA-binding</keyword>
<evidence type="ECO:0000313" key="7">
    <source>
        <dbReference type="Proteomes" id="UP001597286"/>
    </source>
</evidence>
<keyword evidence="7" id="KW-1185">Reference proteome</keyword>
<dbReference type="PANTHER" id="PTHR30055">
    <property type="entry name" value="HTH-TYPE TRANSCRIPTIONAL REGULATOR RUTR"/>
    <property type="match status" value="1"/>
</dbReference>
<dbReference type="InterPro" id="IPR050109">
    <property type="entry name" value="HTH-type_TetR-like_transc_reg"/>
</dbReference>
<evidence type="ECO:0000256" key="1">
    <source>
        <dbReference type="ARBA" id="ARBA00023015"/>
    </source>
</evidence>
<dbReference type="Pfam" id="PF00440">
    <property type="entry name" value="TetR_N"/>
    <property type="match status" value="1"/>
</dbReference>
<feature type="domain" description="HTH tetR-type" evidence="5">
    <location>
        <begin position="15"/>
        <end position="74"/>
    </location>
</feature>
<dbReference type="PROSITE" id="PS50977">
    <property type="entry name" value="HTH_TETR_2"/>
    <property type="match status" value="1"/>
</dbReference>
<evidence type="ECO:0000259" key="5">
    <source>
        <dbReference type="PROSITE" id="PS50977"/>
    </source>
</evidence>
<dbReference type="RefSeq" id="WP_378486662.1">
    <property type="nucleotide sequence ID" value="NZ_JBHUFB010000013.1"/>
</dbReference>
<comment type="caution">
    <text evidence="6">The sequence shown here is derived from an EMBL/GenBank/DDBJ whole genome shotgun (WGS) entry which is preliminary data.</text>
</comment>
<dbReference type="InterPro" id="IPR009057">
    <property type="entry name" value="Homeodomain-like_sf"/>
</dbReference>
<accession>A0ABW4P6U4</accession>
<feature type="DNA-binding region" description="H-T-H motif" evidence="4">
    <location>
        <begin position="37"/>
        <end position="56"/>
    </location>
</feature>
<dbReference type="EMBL" id="JBHUFB010000013">
    <property type="protein sequence ID" value="MFD1814175.1"/>
    <property type="molecule type" value="Genomic_DNA"/>
</dbReference>